<evidence type="ECO:0000313" key="3">
    <source>
        <dbReference type="Proteomes" id="UP000820977"/>
    </source>
</evidence>
<comment type="caution">
    <text evidence="2">The sequence shown here is derived from an EMBL/GenBank/DDBJ whole genome shotgun (WGS) entry which is preliminary data.</text>
</comment>
<feature type="signal peptide" evidence="1">
    <location>
        <begin position="1"/>
        <end position="43"/>
    </location>
</feature>
<evidence type="ECO:0000256" key="1">
    <source>
        <dbReference type="SAM" id="SignalP"/>
    </source>
</evidence>
<dbReference type="EMBL" id="JABKKJ010000016">
    <property type="protein sequence ID" value="NPE25717.1"/>
    <property type="molecule type" value="Genomic_DNA"/>
</dbReference>
<keyword evidence="3" id="KW-1185">Reference proteome</keyword>
<protein>
    <submittedName>
        <fullName evidence="2">Uncharacterized protein</fullName>
    </submittedName>
</protein>
<dbReference type="SUPFAM" id="SSF56935">
    <property type="entry name" value="Porins"/>
    <property type="match status" value="1"/>
</dbReference>
<dbReference type="RefSeq" id="WP_172345183.1">
    <property type="nucleotide sequence ID" value="NZ_CATEIB010000034.1"/>
</dbReference>
<organism evidence="2 3">
    <name type="scientific">Xylanibacter caecicola</name>
    <dbReference type="NCBI Taxonomy" id="2736294"/>
    <lineage>
        <taxon>Bacteria</taxon>
        <taxon>Pseudomonadati</taxon>
        <taxon>Bacteroidota</taxon>
        <taxon>Bacteroidia</taxon>
        <taxon>Bacteroidales</taxon>
        <taxon>Prevotellaceae</taxon>
        <taxon>Xylanibacter</taxon>
    </lineage>
</organism>
<keyword evidence="1" id="KW-0732">Signal</keyword>
<feature type="chain" id="PRO_5046364696" evidence="1">
    <location>
        <begin position="44"/>
        <end position="361"/>
    </location>
</feature>
<dbReference type="Proteomes" id="UP000820977">
    <property type="component" value="Unassembled WGS sequence"/>
</dbReference>
<evidence type="ECO:0000313" key="2">
    <source>
        <dbReference type="EMBL" id="NPE25717.1"/>
    </source>
</evidence>
<name>A0ABX2B5P9_9BACT</name>
<proteinExistence type="predicted"/>
<accession>A0ABX2B5P9</accession>
<gene>
    <name evidence="2" type="ORF">HPS54_09365</name>
</gene>
<sequence>MNLEDAVKSGAWLLFDYTDVMNLRKTMVAALLLLVCGASIARADDDGTDTSAIFEGEVSFETNCGHNYYGDNRTVFDFPHIELSGLLRLGKGWSLSADFEYERFYEDGAWCGSFKDMFSTNMLYVNKAFDEKLNVKGGILDIPVGITNSGGPALTIYDPESESGVLPMSWHETGLAVWGAVGNWRYEASMISCLDFPINRSCALGVAFRNDFTDVVDGLRIGAGGYWGKSSCGMVRRCRAGEFIGTDGVFFGVVDFDFRKNGWIADGSAVYCTDCGVKSVGMEVGYDFAVLTGFHEKGVILLPFVRYDGVFEVESRNKMTLGANISPLRNLVLKVEYGHRRFCGMKTEKTFDVGIGYTIEI</sequence>
<reference evidence="2 3" key="1">
    <citation type="submission" date="2020-05" db="EMBL/GenBank/DDBJ databases">
        <title>Distinct polysaccharide utilization as determinants for interspecies competition between intestinal Prevotella spp.</title>
        <authorList>
            <person name="Galvez E.J.C."/>
            <person name="Iljazovic A."/>
            <person name="Strowig T."/>
        </authorList>
    </citation>
    <scope>NUCLEOTIDE SEQUENCE [LARGE SCALE GENOMIC DNA]</scope>
    <source>
        <strain evidence="2 3">PCHR</strain>
    </source>
</reference>